<accession>A0ABY9XTH3</accession>
<dbReference type="EMBL" id="CP134537">
    <property type="protein sequence ID" value="WNH09216.1"/>
    <property type="molecule type" value="Genomic_DNA"/>
</dbReference>
<sequence>MGARQHCKFWWRSQYSYHQRTVWWWWKSIYTYTMPSAAGLFKRAIVQSGSTVTLQPQENATVLW</sequence>
<name>A0ABY9XTH3_9FLAO</name>
<evidence type="ECO:0000313" key="2">
    <source>
        <dbReference type="Proteomes" id="UP001302806"/>
    </source>
</evidence>
<proteinExistence type="predicted"/>
<protein>
    <submittedName>
        <fullName evidence="1">Uncharacterized protein</fullName>
    </submittedName>
</protein>
<reference evidence="1 2" key="1">
    <citation type="submission" date="2023-09" db="EMBL/GenBank/DDBJ databases">
        <title>Thalassobella suaedae gen. nov., sp. nov., a marine bacterium of the family Flavobacteriaceae isolated from a halophyte Suaeda japonica.</title>
        <authorList>
            <person name="Lee S.Y."/>
            <person name="Hwang C.Y."/>
        </authorList>
    </citation>
    <scope>NUCLEOTIDE SEQUENCE [LARGE SCALE GENOMIC DNA]</scope>
    <source>
        <strain evidence="1 2">HL-DH14</strain>
    </source>
</reference>
<gene>
    <name evidence="1" type="ORF">RHP51_00165</name>
</gene>
<organism evidence="1 2">
    <name type="scientific">Thalassobellus suaedae</name>
    <dbReference type="NCBI Taxonomy" id="3074124"/>
    <lineage>
        <taxon>Bacteria</taxon>
        <taxon>Pseudomonadati</taxon>
        <taxon>Bacteroidota</taxon>
        <taxon>Flavobacteriia</taxon>
        <taxon>Flavobacteriales</taxon>
        <taxon>Flavobacteriaceae</taxon>
        <taxon>Thalassobellus</taxon>
    </lineage>
</organism>
<evidence type="ECO:0000313" key="1">
    <source>
        <dbReference type="EMBL" id="WNH09216.1"/>
    </source>
</evidence>
<dbReference type="Proteomes" id="UP001302806">
    <property type="component" value="Chromosome"/>
</dbReference>